<gene>
    <name evidence="2" type="primary">UBXN7</name>
    <name evidence="2" type="ORF">T05_7292</name>
</gene>
<dbReference type="AlphaFoldDB" id="A0A0V0TWC0"/>
<dbReference type="GO" id="GO:0005634">
    <property type="term" value="C:nucleus"/>
    <property type="evidence" value="ECO:0007669"/>
    <property type="project" value="TreeGrafter"/>
</dbReference>
<dbReference type="Pfam" id="PF14555">
    <property type="entry name" value="UBA_4"/>
    <property type="match status" value="1"/>
</dbReference>
<dbReference type="SUPFAM" id="SSF52833">
    <property type="entry name" value="Thioredoxin-like"/>
    <property type="match status" value="1"/>
</dbReference>
<dbReference type="GO" id="GO:0043130">
    <property type="term" value="F:ubiquitin binding"/>
    <property type="evidence" value="ECO:0007669"/>
    <property type="project" value="TreeGrafter"/>
</dbReference>
<proteinExistence type="predicted"/>
<sequence>LTTRSYIVSNSKGELIMSEESAEQFSELQRILGCDDETARNMMQLADGNIHTAIELYLSQMSEESNLPSRSGDVLPPIPPTSGVLVNENFHQTYSTRQQNVSLRNFAAEAVEYRNALTGNGRPNSDKPTTLERLFRPPLELMYRGSWESARREAESRNRWLLVNVQDPQQFACQVLNRDVWSCSAIRDLIENNFIFWQVMQNTTDGQRFTNYYNVHFFPHIAIIDPRTGECMAQINGTESVSISLEILEFLEGHQAPCTSRDESGVELITVDYSDDEPIFVEETEPKIITTNENENCVMERNGMDKVGRKRQREDMTACCSSKVTQNVGELSSSYEKEQLPPLKKANNGSSMANGLPPSYDTSWKEYFVQSNSVVEPGSVVSFMFRNADGVKHLCTFRKEAELKHVFHYAAQQLHVSLLENNFVLTYPRRVLSIEQGHLLLADLNLNSQEIVFIESRKKKKQLEKGIYLHISVIISYYSCAYYSMSSIIILRVANLRLNAVVLAKIKSNNDQIVHQFHDAVGHFEIRDAGKLEAVLEFRLHVRFDEQIERIADHK</sequence>
<dbReference type="CDD" id="cd01767">
    <property type="entry name" value="UBX"/>
    <property type="match status" value="1"/>
</dbReference>
<feature type="domain" description="UAS" evidence="1">
    <location>
        <begin position="130"/>
        <end position="249"/>
    </location>
</feature>
<dbReference type="EMBL" id="JYDJ01000122">
    <property type="protein sequence ID" value="KRX43348.1"/>
    <property type="molecule type" value="Genomic_DNA"/>
</dbReference>
<keyword evidence="3" id="KW-1185">Reference proteome</keyword>
<dbReference type="STRING" id="144512.A0A0V0TWC0"/>
<dbReference type="OrthoDB" id="270602at2759"/>
<name>A0A0V0TWC0_9BILA</name>
<dbReference type="Proteomes" id="UP000055048">
    <property type="component" value="Unassembled WGS sequence"/>
</dbReference>
<dbReference type="Gene3D" id="3.40.30.10">
    <property type="entry name" value="Glutaredoxin"/>
    <property type="match status" value="1"/>
</dbReference>
<dbReference type="InterPro" id="IPR050730">
    <property type="entry name" value="UBX_domain-protein"/>
</dbReference>
<dbReference type="PANTHER" id="PTHR23322:SF6">
    <property type="entry name" value="UBX DOMAIN-CONTAINING PROTEIN 7"/>
    <property type="match status" value="1"/>
</dbReference>
<dbReference type="InterPro" id="IPR029071">
    <property type="entry name" value="Ubiquitin-like_domsf"/>
</dbReference>
<reference evidence="2 3" key="1">
    <citation type="submission" date="2015-01" db="EMBL/GenBank/DDBJ databases">
        <title>Evolution of Trichinella species and genotypes.</title>
        <authorList>
            <person name="Korhonen P.K."/>
            <person name="Edoardo P."/>
            <person name="Giuseppe L.R."/>
            <person name="Gasser R.B."/>
        </authorList>
    </citation>
    <scope>NUCLEOTIDE SEQUENCE [LARGE SCALE GENOMIC DNA]</scope>
    <source>
        <strain evidence="2">ISS417</strain>
    </source>
</reference>
<dbReference type="GO" id="GO:0043161">
    <property type="term" value="P:proteasome-mediated ubiquitin-dependent protein catabolic process"/>
    <property type="evidence" value="ECO:0007669"/>
    <property type="project" value="TreeGrafter"/>
</dbReference>
<dbReference type="InterPro" id="IPR001012">
    <property type="entry name" value="UBX_dom"/>
</dbReference>
<organism evidence="2 3">
    <name type="scientific">Trichinella murrelli</name>
    <dbReference type="NCBI Taxonomy" id="144512"/>
    <lineage>
        <taxon>Eukaryota</taxon>
        <taxon>Metazoa</taxon>
        <taxon>Ecdysozoa</taxon>
        <taxon>Nematoda</taxon>
        <taxon>Enoplea</taxon>
        <taxon>Dorylaimia</taxon>
        <taxon>Trichinellida</taxon>
        <taxon>Trichinellidae</taxon>
        <taxon>Trichinella</taxon>
    </lineage>
</organism>
<evidence type="ECO:0000313" key="3">
    <source>
        <dbReference type="Proteomes" id="UP000055048"/>
    </source>
</evidence>
<dbReference type="Gene3D" id="3.10.20.90">
    <property type="entry name" value="Phosphatidylinositol 3-kinase Catalytic Subunit, Chain A, domain 1"/>
    <property type="match status" value="1"/>
</dbReference>
<evidence type="ECO:0000259" key="1">
    <source>
        <dbReference type="SMART" id="SM00594"/>
    </source>
</evidence>
<dbReference type="InterPro" id="IPR006577">
    <property type="entry name" value="UAS"/>
</dbReference>
<dbReference type="Pfam" id="PF13899">
    <property type="entry name" value="Thioredoxin_7"/>
    <property type="match status" value="1"/>
</dbReference>
<dbReference type="PANTHER" id="PTHR23322">
    <property type="entry name" value="FAS-ASSOCIATED PROTEIN"/>
    <property type="match status" value="1"/>
</dbReference>
<accession>A0A0V0TWC0</accession>
<feature type="non-terminal residue" evidence="2">
    <location>
        <position position="1"/>
    </location>
</feature>
<protein>
    <submittedName>
        <fullName evidence="2">UBX domain-containing protein 7</fullName>
    </submittedName>
</protein>
<comment type="caution">
    <text evidence="2">The sequence shown here is derived from an EMBL/GenBank/DDBJ whole genome shotgun (WGS) entry which is preliminary data.</text>
</comment>
<dbReference type="InterPro" id="IPR036249">
    <property type="entry name" value="Thioredoxin-like_sf"/>
</dbReference>
<dbReference type="CDD" id="cd02958">
    <property type="entry name" value="UAS"/>
    <property type="match status" value="1"/>
</dbReference>
<dbReference type="Pfam" id="PF00789">
    <property type="entry name" value="UBX"/>
    <property type="match status" value="1"/>
</dbReference>
<dbReference type="SUPFAM" id="SSF54236">
    <property type="entry name" value="Ubiquitin-like"/>
    <property type="match status" value="1"/>
</dbReference>
<dbReference type="SMART" id="SM00594">
    <property type="entry name" value="UAS"/>
    <property type="match status" value="1"/>
</dbReference>
<evidence type="ECO:0000313" key="2">
    <source>
        <dbReference type="EMBL" id="KRX43348.1"/>
    </source>
</evidence>